<dbReference type="InterPro" id="IPR050960">
    <property type="entry name" value="AB_hydrolase_4_sf"/>
</dbReference>
<protein>
    <recommendedName>
        <fullName evidence="3">AB hydrolase-1 domain-containing protein</fullName>
    </recommendedName>
</protein>
<dbReference type="GO" id="GO:0047372">
    <property type="term" value="F:monoacylglycerol lipase activity"/>
    <property type="evidence" value="ECO:0007669"/>
    <property type="project" value="TreeGrafter"/>
</dbReference>
<feature type="domain" description="AB hydrolase-1" evidence="3">
    <location>
        <begin position="68"/>
        <end position="282"/>
    </location>
</feature>
<dbReference type="GO" id="GO:0034338">
    <property type="term" value="F:short-chain carboxylesterase activity"/>
    <property type="evidence" value="ECO:0007669"/>
    <property type="project" value="TreeGrafter"/>
</dbReference>
<dbReference type="Pfam" id="PF00561">
    <property type="entry name" value="Abhydrolase_1"/>
    <property type="match status" value="1"/>
</dbReference>
<dbReference type="EMBL" id="RKHR01000003">
    <property type="protein sequence ID" value="ROS04851.1"/>
    <property type="molecule type" value="Genomic_DNA"/>
</dbReference>
<proteinExistence type="inferred from homology"/>
<comment type="caution">
    <text evidence="4">The sequence shown here is derived from an EMBL/GenBank/DDBJ whole genome shotgun (WGS) entry which is preliminary data.</text>
</comment>
<evidence type="ECO:0000256" key="1">
    <source>
        <dbReference type="ARBA" id="ARBA00010884"/>
    </source>
</evidence>
<gene>
    <name evidence="4" type="ORF">EDC56_0365</name>
</gene>
<evidence type="ECO:0000313" key="5">
    <source>
        <dbReference type="Proteomes" id="UP000275394"/>
    </source>
</evidence>
<comment type="similarity">
    <text evidence="1">Belongs to the AB hydrolase superfamily. AB hydrolase 4 family.</text>
</comment>
<dbReference type="InterPro" id="IPR029058">
    <property type="entry name" value="AB_hydrolase_fold"/>
</dbReference>
<feature type="active site" description="Charge relay system" evidence="2">
    <location>
        <position position="144"/>
    </location>
</feature>
<name>A0A3N2DYC8_9GAMM</name>
<sequence>MHAYTPPLLLRNPHVQSIASSLQPRRAMVRFQAKSWLKASSCHIIDCNGVKMQAFSNIHPHAKGLVQLIHGWEGSAESNYLISAAHAFYSAGYSIFRLNLRDHGHTHHLNPTLFNSTRMDEVLRALAWGQEFCQSKNHYLVGFSLGGNFALRTAADMQQQALSFQRIIAVCPVISPRLTMQTLSNGPKIYHDYFARKWRRSLFKKLIFYPQLGYGQKLKTLSNLEQMNQFFVPAHTDYDDTESYLDGYAVNGDRLQQLHADTHIIAAMDDPVIQHQHLQEVAHSQQLSIELSRYGGHCGFLHDYALNSWLDQRLISLTE</sequence>
<dbReference type="InterPro" id="IPR012020">
    <property type="entry name" value="ABHD4"/>
</dbReference>
<evidence type="ECO:0000259" key="3">
    <source>
        <dbReference type="Pfam" id="PF00561"/>
    </source>
</evidence>
<feature type="active site" description="Charge relay system" evidence="2">
    <location>
        <position position="270"/>
    </location>
</feature>
<feature type="active site" description="Charge relay system" evidence="2">
    <location>
        <position position="297"/>
    </location>
</feature>
<dbReference type="PIRSF" id="PIRSF005211">
    <property type="entry name" value="Ab_hydro_YheT"/>
    <property type="match status" value="1"/>
</dbReference>
<evidence type="ECO:0000313" key="4">
    <source>
        <dbReference type="EMBL" id="ROS04851.1"/>
    </source>
</evidence>
<dbReference type="OrthoDB" id="332676at2"/>
<dbReference type="SUPFAM" id="SSF53474">
    <property type="entry name" value="alpha/beta-Hydrolases"/>
    <property type="match status" value="1"/>
</dbReference>
<dbReference type="Gene3D" id="3.40.50.1820">
    <property type="entry name" value="alpha/beta hydrolase"/>
    <property type="match status" value="1"/>
</dbReference>
<keyword evidence="5" id="KW-1185">Reference proteome</keyword>
<organism evidence="4 5">
    <name type="scientific">Sinobacterium caligoides</name>
    <dbReference type="NCBI Taxonomy" id="933926"/>
    <lineage>
        <taxon>Bacteria</taxon>
        <taxon>Pseudomonadati</taxon>
        <taxon>Pseudomonadota</taxon>
        <taxon>Gammaproteobacteria</taxon>
        <taxon>Cellvibrionales</taxon>
        <taxon>Spongiibacteraceae</taxon>
        <taxon>Sinobacterium</taxon>
    </lineage>
</organism>
<dbReference type="Proteomes" id="UP000275394">
    <property type="component" value="Unassembled WGS sequence"/>
</dbReference>
<dbReference type="AlphaFoldDB" id="A0A3N2DYC8"/>
<dbReference type="PANTHER" id="PTHR10794:SF63">
    <property type="entry name" value="ALPHA_BETA HYDROLASE 1, ISOFORM A"/>
    <property type="match status" value="1"/>
</dbReference>
<evidence type="ECO:0000256" key="2">
    <source>
        <dbReference type="PIRSR" id="PIRSR005211-1"/>
    </source>
</evidence>
<dbReference type="PANTHER" id="PTHR10794">
    <property type="entry name" value="ABHYDROLASE DOMAIN-CONTAINING PROTEIN"/>
    <property type="match status" value="1"/>
</dbReference>
<accession>A0A3N2DYC8</accession>
<reference evidence="4 5" key="1">
    <citation type="submission" date="2018-11" db="EMBL/GenBank/DDBJ databases">
        <title>Genomic Encyclopedia of Type Strains, Phase IV (KMG-IV): sequencing the most valuable type-strain genomes for metagenomic binning, comparative biology and taxonomic classification.</title>
        <authorList>
            <person name="Goeker M."/>
        </authorList>
    </citation>
    <scope>NUCLEOTIDE SEQUENCE [LARGE SCALE GENOMIC DNA]</scope>
    <source>
        <strain evidence="4 5">DSM 100316</strain>
    </source>
</reference>
<dbReference type="InterPro" id="IPR000073">
    <property type="entry name" value="AB_hydrolase_1"/>
</dbReference>